<dbReference type="PROSITE" id="PS50043">
    <property type="entry name" value="HTH_LUXR_2"/>
    <property type="match status" value="1"/>
</dbReference>
<name>A0AA42BXV5_9MYCO</name>
<sequence>MAQWVPPPLPADLVARRRGPLVGRAAELAAFEQAWERAEGGSRQAVFIGGEPGAGKTRLAAEVAGTLADHDVAVLVGSSTADADVPYAPFAEVLDRLLTANTPGSMADVLGDAGPQLRRLSPLVDRLLPDSGPAAEVTSPRQALFEAMTGFLRRLAQDRPIALILDDLHWAHLPTLAMLERVLVGCADARMLVVATFRSTEPDRSDELTTRLAELHRFDGIRRLDLAGLDTEAIAEFVRRTQQLAPASARTAAALLRDKTGGNPFFLTELVSDLEARGGLAALGAQQTVPASIGDAITRRLSGLGAGVRGVVEQAAVLGETFDLPALIAASETDLPATLAAVDAAEGVGLIRPVRDSDGEFSFVHALTREAVVGGMAASRLRIMHARAAEALEGRADPAVVPRLANHYLRAHVLGYHEQALRYAHQAARMAEQSQAYEVAARWFERAASLPELSRTDRARLDLDAAANHVRAGDFVRSRAIYERISAMDDPLIRLGAAVGYEEANWRRGQSDSTAADLLAAALETCGLDTGDPRYVQALGNFGRALAFAGEAARAREVGNNAIDQARASGDPAVLMHTLKTSLWHGLTPELCEVQAERSAEVSRMALARRDYETLGASSHFRAMVSYLAGRPDDLAASTADMRRAGQAIGQPVFGYVGACVEQALAFLRGDFAGAERWADIALRTGDLFDADDTEGSNGVQMFMIRRETGDLGRFAGFIDGAETFAGRWVPGLLALYTELGCEAGITRALTHLMNRKFDDRADDAQWPMELVFMVEAALELGNRGALEALRPHLSRYAGKNLVAGQFVALFGSADRYLARIAALDGDAASAERLFGAALEMDQRMGSVVHVSDTLARRAMFAASHGRAEEARRLADEARAIAAPIGQKRVVDLADSLLTTNFQGPDGLTDREVEVLRLLAEGLSNRAIGERLYISTNTAANHVRNILTKTGAANRTQAAMYAADHELLGRAPSDVGQSAVGREAVAHLDDDIGRQARAGGRGADGLG</sequence>
<dbReference type="InterPro" id="IPR000792">
    <property type="entry name" value="Tscrpt_reg_LuxR_C"/>
</dbReference>
<organism evidence="4 7">
    <name type="scientific">Mycobacterium alsense</name>
    <dbReference type="NCBI Taxonomy" id="324058"/>
    <lineage>
        <taxon>Bacteria</taxon>
        <taxon>Bacillati</taxon>
        <taxon>Actinomycetota</taxon>
        <taxon>Actinomycetes</taxon>
        <taxon>Mycobacteriales</taxon>
        <taxon>Mycobacteriaceae</taxon>
        <taxon>Mycobacterium</taxon>
    </lineage>
</organism>
<evidence type="ECO:0000256" key="1">
    <source>
        <dbReference type="ARBA" id="ARBA00022741"/>
    </source>
</evidence>
<evidence type="ECO:0000313" key="5">
    <source>
        <dbReference type="EMBL" id="OQZ93434.1"/>
    </source>
</evidence>
<dbReference type="EMBL" id="JACKVH010000012">
    <property type="protein sequence ID" value="MCV7378083.1"/>
    <property type="molecule type" value="Genomic_DNA"/>
</dbReference>
<dbReference type="GO" id="GO:0005737">
    <property type="term" value="C:cytoplasm"/>
    <property type="evidence" value="ECO:0007669"/>
    <property type="project" value="TreeGrafter"/>
</dbReference>
<evidence type="ECO:0000313" key="7">
    <source>
        <dbReference type="Proteomes" id="UP001141650"/>
    </source>
</evidence>
<dbReference type="SUPFAM" id="SSF46894">
    <property type="entry name" value="C-terminal effector domain of the bipartite response regulators"/>
    <property type="match status" value="1"/>
</dbReference>
<dbReference type="AlphaFoldDB" id="A0AA42BXV5"/>
<dbReference type="Proteomes" id="UP001141650">
    <property type="component" value="Unassembled WGS sequence"/>
</dbReference>
<dbReference type="Gene3D" id="3.40.50.300">
    <property type="entry name" value="P-loop containing nucleotide triphosphate hydrolases"/>
    <property type="match status" value="1"/>
</dbReference>
<dbReference type="CDD" id="cd06170">
    <property type="entry name" value="LuxR_C_like"/>
    <property type="match status" value="1"/>
</dbReference>
<evidence type="ECO:0000256" key="2">
    <source>
        <dbReference type="ARBA" id="ARBA00022840"/>
    </source>
</evidence>
<keyword evidence="2" id="KW-0067">ATP-binding</keyword>
<dbReference type="PANTHER" id="PTHR16305">
    <property type="entry name" value="TESTICULAR SOLUBLE ADENYLYL CYCLASE"/>
    <property type="match status" value="1"/>
</dbReference>
<dbReference type="InterPro" id="IPR036388">
    <property type="entry name" value="WH-like_DNA-bd_sf"/>
</dbReference>
<feature type="domain" description="HTH luxR-type" evidence="3">
    <location>
        <begin position="901"/>
        <end position="966"/>
    </location>
</feature>
<dbReference type="Pfam" id="PF13191">
    <property type="entry name" value="AAA_16"/>
    <property type="match status" value="1"/>
</dbReference>
<reference evidence="5 6" key="1">
    <citation type="submission" date="2017-02" db="EMBL/GenBank/DDBJ databases">
        <title>The new phylogeny of genus Mycobacterium.</title>
        <authorList>
            <person name="Tortoli E."/>
            <person name="Trovato A."/>
            <person name="Cirillo D.M."/>
        </authorList>
    </citation>
    <scope>NUCLEOTIDE SEQUENCE [LARGE SCALE GENOMIC DNA]</scope>
    <source>
        <strain evidence="5 6">DSM 45230</strain>
    </source>
</reference>
<proteinExistence type="predicted"/>
<comment type="caution">
    <text evidence="4">The sequence shown here is derived from an EMBL/GenBank/DDBJ whole genome shotgun (WGS) entry which is preliminary data.</text>
</comment>
<accession>A0AA42BXV5</accession>
<dbReference type="EMBL" id="MVHD01000002">
    <property type="protein sequence ID" value="OQZ93434.1"/>
    <property type="molecule type" value="Genomic_DNA"/>
</dbReference>
<reference evidence="4" key="3">
    <citation type="journal article" date="2022" name="BMC Genomics">
        <title>Comparative genome analysis of mycobacteria focusing on tRNA and non-coding RNA.</title>
        <authorList>
            <person name="Behra P.R.K."/>
            <person name="Pettersson B.M.F."/>
            <person name="Ramesh M."/>
            <person name="Das S."/>
            <person name="Dasgupta S."/>
            <person name="Kirsebom L.A."/>
        </authorList>
    </citation>
    <scope>NUCLEOTIDE SEQUENCE</scope>
    <source>
        <strain evidence="4">CCUG 55640</strain>
    </source>
</reference>
<evidence type="ECO:0000259" key="3">
    <source>
        <dbReference type="PROSITE" id="PS50043"/>
    </source>
</evidence>
<dbReference type="PANTHER" id="PTHR16305:SF28">
    <property type="entry name" value="GUANYLATE CYCLASE DOMAIN-CONTAINING PROTEIN"/>
    <property type="match status" value="1"/>
</dbReference>
<dbReference type="SMART" id="SM00421">
    <property type="entry name" value="HTH_LUXR"/>
    <property type="match status" value="1"/>
</dbReference>
<keyword evidence="6" id="KW-1185">Reference proteome</keyword>
<dbReference type="GO" id="GO:0005524">
    <property type="term" value="F:ATP binding"/>
    <property type="evidence" value="ECO:0007669"/>
    <property type="project" value="UniProtKB-KW"/>
</dbReference>
<evidence type="ECO:0000313" key="4">
    <source>
        <dbReference type="EMBL" id="MCV7378083.1"/>
    </source>
</evidence>
<dbReference type="RefSeq" id="WP_083136350.1">
    <property type="nucleotide sequence ID" value="NZ_JACKVH010000012.1"/>
</dbReference>
<dbReference type="InterPro" id="IPR041664">
    <property type="entry name" value="AAA_16"/>
</dbReference>
<dbReference type="SUPFAM" id="SSF52540">
    <property type="entry name" value="P-loop containing nucleoside triphosphate hydrolases"/>
    <property type="match status" value="1"/>
</dbReference>
<keyword evidence="1" id="KW-0547">Nucleotide-binding</keyword>
<evidence type="ECO:0000313" key="6">
    <source>
        <dbReference type="Proteomes" id="UP000192319"/>
    </source>
</evidence>
<dbReference type="Proteomes" id="UP000192319">
    <property type="component" value="Unassembled WGS sequence"/>
</dbReference>
<dbReference type="InterPro" id="IPR016032">
    <property type="entry name" value="Sig_transdc_resp-reg_C-effctor"/>
</dbReference>
<gene>
    <name evidence="5" type="ORF">BST11_02065</name>
    <name evidence="4" type="ORF">H7K38_05370</name>
</gene>
<dbReference type="GO" id="GO:0006355">
    <property type="term" value="P:regulation of DNA-templated transcription"/>
    <property type="evidence" value="ECO:0007669"/>
    <property type="project" value="InterPro"/>
</dbReference>
<dbReference type="Gene3D" id="1.10.10.10">
    <property type="entry name" value="Winged helix-like DNA-binding domain superfamily/Winged helix DNA-binding domain"/>
    <property type="match status" value="1"/>
</dbReference>
<dbReference type="PRINTS" id="PR00038">
    <property type="entry name" value="HTHLUXR"/>
</dbReference>
<reference evidence="4" key="2">
    <citation type="submission" date="2020-07" db="EMBL/GenBank/DDBJ databases">
        <authorList>
            <person name="Pettersson B.M.F."/>
            <person name="Behra P.R.K."/>
            <person name="Ramesh M."/>
            <person name="Das S."/>
            <person name="Dasgupta S."/>
            <person name="Kirsebom L.A."/>
        </authorList>
    </citation>
    <scope>NUCLEOTIDE SEQUENCE</scope>
    <source>
        <strain evidence="4">CCUG 55640</strain>
    </source>
</reference>
<dbReference type="GO" id="GO:0003677">
    <property type="term" value="F:DNA binding"/>
    <property type="evidence" value="ECO:0007669"/>
    <property type="project" value="InterPro"/>
</dbReference>
<protein>
    <submittedName>
        <fullName evidence="4">AAA family ATPase</fullName>
    </submittedName>
</protein>
<dbReference type="GO" id="GO:0004016">
    <property type="term" value="F:adenylate cyclase activity"/>
    <property type="evidence" value="ECO:0007669"/>
    <property type="project" value="TreeGrafter"/>
</dbReference>
<dbReference type="InterPro" id="IPR027417">
    <property type="entry name" value="P-loop_NTPase"/>
</dbReference>
<dbReference type="Pfam" id="PF00196">
    <property type="entry name" value="GerE"/>
    <property type="match status" value="1"/>
</dbReference>